<dbReference type="EC" id="2.1.1.222" evidence="6"/>
<feature type="domain" description="Methyltransferase" evidence="5">
    <location>
        <begin position="67"/>
        <end position="149"/>
    </location>
</feature>
<evidence type="ECO:0000256" key="1">
    <source>
        <dbReference type="ARBA" id="ARBA00022603"/>
    </source>
</evidence>
<organism evidence="6 7">
    <name type="scientific">Plantactinospora solaniradicis</name>
    <dbReference type="NCBI Taxonomy" id="1723736"/>
    <lineage>
        <taxon>Bacteria</taxon>
        <taxon>Bacillati</taxon>
        <taxon>Actinomycetota</taxon>
        <taxon>Actinomycetes</taxon>
        <taxon>Micromonosporales</taxon>
        <taxon>Micromonosporaceae</taxon>
        <taxon>Plantactinospora</taxon>
    </lineage>
</organism>
<accession>A0ABW1KCU1</accession>
<dbReference type="Gene3D" id="3.40.50.150">
    <property type="entry name" value="Vaccinia Virus protein VP39"/>
    <property type="match status" value="1"/>
</dbReference>
<dbReference type="EMBL" id="JBHSPR010000013">
    <property type="protein sequence ID" value="MFC6018158.1"/>
    <property type="molecule type" value="Genomic_DNA"/>
</dbReference>
<keyword evidence="7" id="KW-1185">Reference proteome</keyword>
<dbReference type="GO" id="GO:0102208">
    <property type="term" value="F:2-polyprenyl-6-hydroxyphenol methylase activity"/>
    <property type="evidence" value="ECO:0007669"/>
    <property type="project" value="UniProtKB-EC"/>
</dbReference>
<reference evidence="7" key="1">
    <citation type="journal article" date="2019" name="Int. J. Syst. Evol. Microbiol.">
        <title>The Global Catalogue of Microorganisms (GCM) 10K type strain sequencing project: providing services to taxonomists for standard genome sequencing and annotation.</title>
        <authorList>
            <consortium name="The Broad Institute Genomics Platform"/>
            <consortium name="The Broad Institute Genome Sequencing Center for Infectious Disease"/>
            <person name="Wu L."/>
            <person name="Ma J."/>
        </authorList>
    </citation>
    <scope>NUCLEOTIDE SEQUENCE [LARGE SCALE GENOMIC DNA]</scope>
    <source>
        <strain evidence="7">ZS-35-S2</strain>
    </source>
</reference>
<proteinExistence type="predicted"/>
<sequence>MTNGSPDPDPYGGAAGRDQRLADPVGTGAESVAEWEARYASAEQVWSGLPNTALVAEVAGLTPGRALDVGCGEGADAVWLAGHGWDVTALDVSQVALERATRHARDAKVEVRWMRSALVGAPVRAGTFDLVTALYPALRRTPTNEAEGVLIAAVAPGGVLLVVHHADVDAEQARAHGFDPADYVSPADVAALLGQDWQVEFDERRPRDTTTGAGAHHTHDVVLRARRLR</sequence>
<dbReference type="RefSeq" id="WP_377423259.1">
    <property type="nucleotide sequence ID" value="NZ_JBHSPR010000013.1"/>
</dbReference>
<feature type="region of interest" description="Disordered" evidence="4">
    <location>
        <begin position="1"/>
        <end position="27"/>
    </location>
</feature>
<evidence type="ECO:0000256" key="3">
    <source>
        <dbReference type="ARBA" id="ARBA00022691"/>
    </source>
</evidence>
<protein>
    <submittedName>
        <fullName evidence="6">Class I SAM-dependent methyltransferase</fullName>
        <ecNumber evidence="6">2.1.1.222</ecNumber>
        <ecNumber evidence="6">2.1.1.64</ecNumber>
    </submittedName>
</protein>
<dbReference type="Pfam" id="PF13649">
    <property type="entry name" value="Methyltransf_25"/>
    <property type="match status" value="1"/>
</dbReference>
<dbReference type="InterPro" id="IPR029063">
    <property type="entry name" value="SAM-dependent_MTases_sf"/>
</dbReference>
<dbReference type="Proteomes" id="UP001596203">
    <property type="component" value="Unassembled WGS sequence"/>
</dbReference>
<dbReference type="GO" id="GO:0032259">
    <property type="term" value="P:methylation"/>
    <property type="evidence" value="ECO:0007669"/>
    <property type="project" value="UniProtKB-KW"/>
</dbReference>
<dbReference type="InterPro" id="IPR041698">
    <property type="entry name" value="Methyltransf_25"/>
</dbReference>
<dbReference type="PANTHER" id="PTHR43464:SF19">
    <property type="entry name" value="UBIQUINONE BIOSYNTHESIS O-METHYLTRANSFERASE, MITOCHONDRIAL"/>
    <property type="match status" value="1"/>
</dbReference>
<keyword evidence="3" id="KW-0949">S-adenosyl-L-methionine</keyword>
<keyword evidence="1 6" id="KW-0489">Methyltransferase</keyword>
<dbReference type="PANTHER" id="PTHR43464">
    <property type="entry name" value="METHYLTRANSFERASE"/>
    <property type="match status" value="1"/>
</dbReference>
<keyword evidence="2 6" id="KW-0808">Transferase</keyword>
<comment type="caution">
    <text evidence="6">The sequence shown here is derived from an EMBL/GenBank/DDBJ whole genome shotgun (WGS) entry which is preliminary data.</text>
</comment>
<dbReference type="SUPFAM" id="SSF53335">
    <property type="entry name" value="S-adenosyl-L-methionine-dependent methyltransferases"/>
    <property type="match status" value="1"/>
</dbReference>
<evidence type="ECO:0000256" key="4">
    <source>
        <dbReference type="SAM" id="MobiDB-lite"/>
    </source>
</evidence>
<evidence type="ECO:0000313" key="6">
    <source>
        <dbReference type="EMBL" id="MFC6018158.1"/>
    </source>
</evidence>
<evidence type="ECO:0000259" key="5">
    <source>
        <dbReference type="Pfam" id="PF13649"/>
    </source>
</evidence>
<name>A0ABW1KCU1_9ACTN</name>
<evidence type="ECO:0000256" key="2">
    <source>
        <dbReference type="ARBA" id="ARBA00022679"/>
    </source>
</evidence>
<dbReference type="EC" id="2.1.1.64" evidence="6"/>
<gene>
    <name evidence="6" type="ORF">ACFP2T_18355</name>
</gene>
<dbReference type="CDD" id="cd02440">
    <property type="entry name" value="AdoMet_MTases"/>
    <property type="match status" value="1"/>
</dbReference>
<dbReference type="GO" id="GO:0061542">
    <property type="term" value="F:3-demethylubiquinol 3-O-methyltransferase activity"/>
    <property type="evidence" value="ECO:0007669"/>
    <property type="project" value="UniProtKB-EC"/>
</dbReference>
<evidence type="ECO:0000313" key="7">
    <source>
        <dbReference type="Proteomes" id="UP001596203"/>
    </source>
</evidence>